<dbReference type="Gene3D" id="2.30.30.850">
    <property type="match status" value="1"/>
</dbReference>
<dbReference type="AlphaFoldDB" id="A0A371I856"/>
<feature type="non-terminal residue" evidence="1">
    <location>
        <position position="1"/>
    </location>
</feature>
<protein>
    <submittedName>
        <fullName evidence="1">Uncharacterized protein</fullName>
    </submittedName>
</protein>
<name>A0A371I856_MUCPR</name>
<evidence type="ECO:0000313" key="2">
    <source>
        <dbReference type="Proteomes" id="UP000257109"/>
    </source>
</evidence>
<reference evidence="1" key="1">
    <citation type="submission" date="2018-05" db="EMBL/GenBank/DDBJ databases">
        <title>Draft genome of Mucuna pruriens seed.</title>
        <authorList>
            <person name="Nnadi N.E."/>
            <person name="Vos R."/>
            <person name="Hasami M.H."/>
            <person name="Devisetty U.K."/>
            <person name="Aguiy J.C."/>
        </authorList>
    </citation>
    <scope>NUCLEOTIDE SEQUENCE [LARGE SCALE GENOMIC DNA]</scope>
    <source>
        <strain evidence="1">JCA_2017</strain>
    </source>
</reference>
<proteinExistence type="predicted"/>
<keyword evidence="2" id="KW-1185">Reference proteome</keyword>
<organism evidence="1 2">
    <name type="scientific">Mucuna pruriens</name>
    <name type="common">Velvet bean</name>
    <name type="synonym">Dolichos pruriens</name>
    <dbReference type="NCBI Taxonomy" id="157652"/>
    <lineage>
        <taxon>Eukaryota</taxon>
        <taxon>Viridiplantae</taxon>
        <taxon>Streptophyta</taxon>
        <taxon>Embryophyta</taxon>
        <taxon>Tracheophyta</taxon>
        <taxon>Spermatophyta</taxon>
        <taxon>Magnoliopsida</taxon>
        <taxon>eudicotyledons</taxon>
        <taxon>Gunneridae</taxon>
        <taxon>Pentapetalae</taxon>
        <taxon>rosids</taxon>
        <taxon>fabids</taxon>
        <taxon>Fabales</taxon>
        <taxon>Fabaceae</taxon>
        <taxon>Papilionoideae</taxon>
        <taxon>50 kb inversion clade</taxon>
        <taxon>NPAAA clade</taxon>
        <taxon>indigoferoid/millettioid clade</taxon>
        <taxon>Phaseoleae</taxon>
        <taxon>Mucuna</taxon>
    </lineage>
</organism>
<gene>
    <name evidence="1" type="ORF">CR513_04159</name>
</gene>
<dbReference type="Proteomes" id="UP000257109">
    <property type="component" value="Unassembled WGS sequence"/>
</dbReference>
<comment type="caution">
    <text evidence="1">The sequence shown here is derived from an EMBL/GenBank/DDBJ whole genome shotgun (WGS) entry which is preliminary data.</text>
</comment>
<evidence type="ECO:0000313" key="1">
    <source>
        <dbReference type="EMBL" id="RDY11216.1"/>
    </source>
</evidence>
<sequence length="87" mass="10187">MMHIYKYIAKARVAKRYNSIVFPHPLRQGDLVLRRVLKEATTNKLTPNWEGPYRVREDVGHGAFILEQKAIYHVIATETHKRQSVDD</sequence>
<accession>A0A371I856</accession>
<dbReference type="OrthoDB" id="1433117at2759"/>
<dbReference type="EMBL" id="QJKJ01000685">
    <property type="protein sequence ID" value="RDY11216.1"/>
    <property type="molecule type" value="Genomic_DNA"/>
</dbReference>